<evidence type="ECO:0000313" key="11">
    <source>
        <dbReference type="Proteomes" id="UP000636888"/>
    </source>
</evidence>
<comment type="similarity">
    <text evidence="2">Belongs to the peptidase S54 family.</text>
</comment>
<keyword evidence="5 7" id="KW-1133">Transmembrane helix</keyword>
<feature type="transmembrane region" description="Helical" evidence="7">
    <location>
        <begin position="168"/>
        <end position="188"/>
    </location>
</feature>
<dbReference type="InterPro" id="IPR050925">
    <property type="entry name" value="Rhomboid_protease_S54"/>
</dbReference>
<dbReference type="PANTHER" id="PTHR43731">
    <property type="entry name" value="RHOMBOID PROTEASE"/>
    <property type="match status" value="1"/>
</dbReference>
<feature type="transmembrane region" description="Helical" evidence="7">
    <location>
        <begin position="208"/>
        <end position="234"/>
    </location>
</feature>
<feature type="transmembrane region" description="Helical" evidence="7">
    <location>
        <begin position="333"/>
        <end position="352"/>
    </location>
</feature>
<keyword evidence="4" id="KW-0378">Hydrolase</keyword>
<dbReference type="Pfam" id="PF01694">
    <property type="entry name" value="Rhomboid"/>
    <property type="match status" value="1"/>
</dbReference>
<evidence type="ECO:0000313" key="10">
    <source>
        <dbReference type="EMBL" id="MBJ6724603.1"/>
    </source>
</evidence>
<keyword evidence="3 7" id="KW-0812">Transmembrane</keyword>
<dbReference type="RefSeq" id="WP_199383442.1">
    <property type="nucleotide sequence ID" value="NZ_JAEMHM010000005.1"/>
</dbReference>
<comment type="subcellular location">
    <subcellularLocation>
        <location evidence="1">Membrane</location>
        <topology evidence="1">Multi-pass membrane protein</topology>
    </subcellularLocation>
</comment>
<reference evidence="10" key="1">
    <citation type="submission" date="2020-12" db="EMBL/GenBank/DDBJ databases">
        <title>Geomonas sp. Red875, isolated from river sediment.</title>
        <authorList>
            <person name="Xu Z."/>
            <person name="Zhang Z."/>
            <person name="Masuda Y."/>
            <person name="Itoh H."/>
            <person name="Senoo K."/>
        </authorList>
    </citation>
    <scope>NUCLEOTIDE SEQUENCE</scope>
    <source>
        <strain evidence="10">Red875</strain>
    </source>
</reference>
<evidence type="ECO:0000256" key="1">
    <source>
        <dbReference type="ARBA" id="ARBA00004141"/>
    </source>
</evidence>
<gene>
    <name evidence="10" type="ORF">JFN93_07785</name>
</gene>
<feature type="transmembrane region" description="Helical" evidence="7">
    <location>
        <begin position="300"/>
        <end position="321"/>
    </location>
</feature>
<organism evidence="10 11">
    <name type="scientific">Geomesophilobacter sediminis</name>
    <dbReference type="NCBI Taxonomy" id="2798584"/>
    <lineage>
        <taxon>Bacteria</taxon>
        <taxon>Pseudomonadati</taxon>
        <taxon>Thermodesulfobacteriota</taxon>
        <taxon>Desulfuromonadia</taxon>
        <taxon>Geobacterales</taxon>
        <taxon>Geobacteraceae</taxon>
        <taxon>Geomesophilobacter</taxon>
    </lineage>
</organism>
<dbReference type="PANTHER" id="PTHR43731:SF14">
    <property type="entry name" value="PRESENILIN-ASSOCIATED RHOMBOID-LIKE PROTEIN, MITOCHONDRIAL"/>
    <property type="match status" value="1"/>
</dbReference>
<evidence type="ECO:0000256" key="4">
    <source>
        <dbReference type="ARBA" id="ARBA00022801"/>
    </source>
</evidence>
<accession>A0A8J7J1I1</accession>
<dbReference type="InterPro" id="IPR022764">
    <property type="entry name" value="Peptidase_S54_rhomboid_dom"/>
</dbReference>
<feature type="transmembrane region" description="Helical" evidence="7">
    <location>
        <begin position="246"/>
        <end position="264"/>
    </location>
</feature>
<evidence type="ECO:0000259" key="9">
    <source>
        <dbReference type="Pfam" id="PF13453"/>
    </source>
</evidence>
<evidence type="ECO:0000256" key="7">
    <source>
        <dbReference type="SAM" id="Phobius"/>
    </source>
</evidence>
<keyword evidence="6 7" id="KW-0472">Membrane</keyword>
<name>A0A8J7J1I1_9BACT</name>
<evidence type="ECO:0000256" key="2">
    <source>
        <dbReference type="ARBA" id="ARBA00009045"/>
    </source>
</evidence>
<comment type="caution">
    <text evidence="10">The sequence shown here is derived from an EMBL/GenBank/DDBJ whole genome shotgun (WGS) entry which is preliminary data.</text>
</comment>
<keyword evidence="10" id="KW-0645">Protease</keyword>
<evidence type="ECO:0000259" key="8">
    <source>
        <dbReference type="Pfam" id="PF01694"/>
    </source>
</evidence>
<evidence type="ECO:0000256" key="3">
    <source>
        <dbReference type="ARBA" id="ARBA00022692"/>
    </source>
</evidence>
<evidence type="ECO:0000256" key="6">
    <source>
        <dbReference type="ARBA" id="ARBA00023136"/>
    </source>
</evidence>
<dbReference type="GO" id="GO:0016020">
    <property type="term" value="C:membrane"/>
    <property type="evidence" value="ECO:0007669"/>
    <property type="project" value="UniProtKB-SubCell"/>
</dbReference>
<feature type="domain" description="Transcription factor zinc-finger" evidence="9">
    <location>
        <begin position="63"/>
        <end position="99"/>
    </location>
</feature>
<evidence type="ECO:0000256" key="5">
    <source>
        <dbReference type="ARBA" id="ARBA00022989"/>
    </source>
</evidence>
<proteinExistence type="inferred from homology"/>
<dbReference type="GO" id="GO:0004252">
    <property type="term" value="F:serine-type endopeptidase activity"/>
    <property type="evidence" value="ECO:0007669"/>
    <property type="project" value="InterPro"/>
</dbReference>
<dbReference type="Proteomes" id="UP000636888">
    <property type="component" value="Unassembled WGS sequence"/>
</dbReference>
<dbReference type="Pfam" id="PF13453">
    <property type="entry name" value="Zn_ribbon_TFIIB"/>
    <property type="match status" value="1"/>
</dbReference>
<dbReference type="Gene3D" id="1.20.1540.10">
    <property type="entry name" value="Rhomboid-like"/>
    <property type="match status" value="1"/>
</dbReference>
<dbReference type="InterPro" id="IPR027392">
    <property type="entry name" value="TF_Znf"/>
</dbReference>
<sequence length="364" mass="39620">MICPRCRMALRKTLVDKSYVWICPNCSGRAVALPVVRTRIPDSAFRDLWKQGNAAPASVDVPCPVCNVNMCELKAGGEVVDLCRSCQFLWFDRNEFENLPQNALPAARAELSPEGKKAVAMLQLDSLKQQQEEKDVGLSSPDNGWELVLGFLGVPVEYNSRTITNLPIATWALSAVIVVVTLLSLGSLDDIVKEWGLLPVNPLRHGGITFVSSFFLHAGMIHLIGNLYFLVVFGDNVEDVLGPAKFLVLIALAALVGDVAQIVADPRATVPSIGASGGISGILAYYALRFPRAKVGVLWFFHWFRFPVGFVLLFWVGLQILGALTQISGGGQVSSLAHLGGAVVGLLFWWYLDFGDKKAQLAVR</sequence>
<dbReference type="InterPro" id="IPR035952">
    <property type="entry name" value="Rhomboid-like_sf"/>
</dbReference>
<feature type="domain" description="Peptidase S54 rhomboid" evidence="8">
    <location>
        <begin position="208"/>
        <end position="352"/>
    </location>
</feature>
<dbReference type="GO" id="GO:0006508">
    <property type="term" value="P:proteolysis"/>
    <property type="evidence" value="ECO:0007669"/>
    <property type="project" value="UniProtKB-KW"/>
</dbReference>
<dbReference type="SUPFAM" id="SSF144091">
    <property type="entry name" value="Rhomboid-like"/>
    <property type="match status" value="1"/>
</dbReference>
<dbReference type="AlphaFoldDB" id="A0A8J7J1I1"/>
<dbReference type="EMBL" id="JAEMHM010000005">
    <property type="protein sequence ID" value="MBJ6724603.1"/>
    <property type="molecule type" value="Genomic_DNA"/>
</dbReference>
<protein>
    <submittedName>
        <fullName evidence="10">Rhomboid family intramembrane serine protease</fullName>
    </submittedName>
</protein>
<feature type="transmembrane region" description="Helical" evidence="7">
    <location>
        <begin position="270"/>
        <end position="288"/>
    </location>
</feature>
<keyword evidence="11" id="KW-1185">Reference proteome</keyword>